<dbReference type="SUPFAM" id="SSF56219">
    <property type="entry name" value="DNase I-like"/>
    <property type="match status" value="1"/>
</dbReference>
<organism evidence="9 10">
    <name type="scientific">Cohaesibacter celericrescens</name>
    <dbReference type="NCBI Taxonomy" id="2067669"/>
    <lineage>
        <taxon>Bacteria</taxon>
        <taxon>Pseudomonadati</taxon>
        <taxon>Pseudomonadota</taxon>
        <taxon>Alphaproteobacteria</taxon>
        <taxon>Hyphomicrobiales</taxon>
        <taxon>Cohaesibacteraceae</taxon>
    </lineage>
</organism>
<evidence type="ECO:0000313" key="10">
    <source>
        <dbReference type="Proteomes" id="UP000234881"/>
    </source>
</evidence>
<dbReference type="GO" id="GO:0046872">
    <property type="term" value="F:metal ion binding"/>
    <property type="evidence" value="ECO:0007669"/>
    <property type="project" value="UniProtKB-KW"/>
</dbReference>
<evidence type="ECO:0000256" key="8">
    <source>
        <dbReference type="ARBA" id="ARBA00023204"/>
    </source>
</evidence>
<gene>
    <name evidence="9" type="ORF">C0081_04690</name>
</gene>
<dbReference type="Gene3D" id="3.60.10.10">
    <property type="entry name" value="Endonuclease/exonuclease/phosphatase"/>
    <property type="match status" value="1"/>
</dbReference>
<evidence type="ECO:0000256" key="7">
    <source>
        <dbReference type="ARBA" id="ARBA00022842"/>
    </source>
</evidence>
<dbReference type="AlphaFoldDB" id="A0A2N5XV46"/>
<dbReference type="InterPro" id="IPR051547">
    <property type="entry name" value="TDP2-like"/>
</dbReference>
<keyword evidence="5" id="KW-0227">DNA damage</keyword>
<dbReference type="InterPro" id="IPR036691">
    <property type="entry name" value="Endo/exonu/phosph_ase_sf"/>
</dbReference>
<dbReference type="GO" id="GO:0003697">
    <property type="term" value="F:single-stranded DNA binding"/>
    <property type="evidence" value="ECO:0007669"/>
    <property type="project" value="TreeGrafter"/>
</dbReference>
<keyword evidence="4" id="KW-0479">Metal-binding</keyword>
<dbReference type="EMBL" id="PKUQ01000008">
    <property type="protein sequence ID" value="PLW78396.1"/>
    <property type="molecule type" value="Genomic_DNA"/>
</dbReference>
<comment type="cofactor">
    <cofactor evidence="1">
        <name>Mn(2+)</name>
        <dbReference type="ChEBI" id="CHEBI:29035"/>
    </cofactor>
</comment>
<dbReference type="PANTHER" id="PTHR15822:SF4">
    <property type="entry name" value="TYROSYL-DNA PHOSPHODIESTERASE 2"/>
    <property type="match status" value="1"/>
</dbReference>
<dbReference type="Proteomes" id="UP000234881">
    <property type="component" value="Unassembled WGS sequence"/>
</dbReference>
<evidence type="ECO:0000256" key="3">
    <source>
        <dbReference type="ARBA" id="ARBA00022722"/>
    </source>
</evidence>
<dbReference type="GO" id="GO:0006302">
    <property type="term" value="P:double-strand break repair"/>
    <property type="evidence" value="ECO:0007669"/>
    <property type="project" value="TreeGrafter"/>
</dbReference>
<dbReference type="PANTHER" id="PTHR15822">
    <property type="entry name" value="TRAF AND TNF RECEPTOR-ASSOCIATED PROTEIN"/>
    <property type="match status" value="1"/>
</dbReference>
<comment type="caution">
    <text evidence="9">The sequence shown here is derived from an EMBL/GenBank/DDBJ whole genome shotgun (WGS) entry which is preliminary data.</text>
</comment>
<evidence type="ECO:0000256" key="1">
    <source>
        <dbReference type="ARBA" id="ARBA00001936"/>
    </source>
</evidence>
<dbReference type="GO" id="GO:0070260">
    <property type="term" value="F:5'-tyrosyl-DNA phosphodiesterase activity"/>
    <property type="evidence" value="ECO:0007669"/>
    <property type="project" value="TreeGrafter"/>
</dbReference>
<keyword evidence="9" id="KW-0255">Endonuclease</keyword>
<comment type="cofactor">
    <cofactor evidence="2">
        <name>Mg(2+)</name>
        <dbReference type="ChEBI" id="CHEBI:18420"/>
    </cofactor>
</comment>
<keyword evidence="8" id="KW-0234">DNA repair</keyword>
<accession>A0A2N5XV46</accession>
<sequence length="336" mass="36813">MTDLVSSLPDITDAERHRILRVERTPDQHRALLTDIPAMTALEVGGKAKSSRLSADFTVAAWNVERCLFPDRSANHLASHTPSVVLLSEMDSGMARTGQRNTTAEMANALGMRYAYGVEFFEMGLGGPTERPYCKDDFNASGWHGNAILSAVPFEKLALFRLDQNGRWFCTGSNSAADPEQPRMGGRMAVAAIVPTETGPLCVVSTHLESNANAAYRHQQFASLLSMIDRFAPDIPVLIGGDLNTGNHIPPDFDWRVESLFDLAREQGYHWDLTPDGVTTRNSLITPHDTRRMKLDWFCARGLVGAAKPLLASLDTDGTPLSDHECILCDVVTKGS</sequence>
<dbReference type="GO" id="GO:0004519">
    <property type="term" value="F:endonuclease activity"/>
    <property type="evidence" value="ECO:0007669"/>
    <property type="project" value="UniProtKB-KW"/>
</dbReference>
<evidence type="ECO:0000313" key="9">
    <source>
        <dbReference type="EMBL" id="PLW78396.1"/>
    </source>
</evidence>
<keyword evidence="6" id="KW-0378">Hydrolase</keyword>
<keyword evidence="10" id="KW-1185">Reference proteome</keyword>
<keyword evidence="3" id="KW-0540">Nuclease</keyword>
<dbReference type="RefSeq" id="WP_101532647.1">
    <property type="nucleotide sequence ID" value="NZ_JBFHIU010000001.1"/>
</dbReference>
<evidence type="ECO:0000256" key="6">
    <source>
        <dbReference type="ARBA" id="ARBA00022801"/>
    </source>
</evidence>
<keyword evidence="7" id="KW-0460">Magnesium</keyword>
<protein>
    <submittedName>
        <fullName evidence="9">Endonuclease</fullName>
    </submittedName>
</protein>
<evidence type="ECO:0000256" key="2">
    <source>
        <dbReference type="ARBA" id="ARBA00001946"/>
    </source>
</evidence>
<reference evidence="9 10" key="1">
    <citation type="submission" date="2018-01" db="EMBL/GenBank/DDBJ databases">
        <title>The draft genome sequence of Cohaesibacter sp. H1304.</title>
        <authorList>
            <person name="Wang N.-N."/>
            <person name="Du Z.-J."/>
        </authorList>
    </citation>
    <scope>NUCLEOTIDE SEQUENCE [LARGE SCALE GENOMIC DNA]</scope>
    <source>
        <strain evidence="9 10">H1304</strain>
    </source>
</reference>
<evidence type="ECO:0000256" key="4">
    <source>
        <dbReference type="ARBA" id="ARBA00022723"/>
    </source>
</evidence>
<name>A0A2N5XV46_9HYPH</name>
<dbReference type="GO" id="GO:0005737">
    <property type="term" value="C:cytoplasm"/>
    <property type="evidence" value="ECO:0007669"/>
    <property type="project" value="TreeGrafter"/>
</dbReference>
<proteinExistence type="predicted"/>
<dbReference type="OrthoDB" id="8047712at2"/>
<evidence type="ECO:0000256" key="5">
    <source>
        <dbReference type="ARBA" id="ARBA00022763"/>
    </source>
</evidence>